<keyword evidence="5" id="KW-0862">Zinc</keyword>
<accession>A0A6G0VPJ4</accession>
<sequence length="553" mass="63979">MCQGCEAGIYLRASDDVNTRVYVTDKDMKERKVIKQVFPEVSLTICLFHTLRTINREITCDKRNVTPDKRDGAKEMIQNLVYCKSEFEYDNLYRHFQDVAPETIIEYYNKNWHGIRDEWVVGMTYMTGNFLNKTNNRLESFNGKLKSVISCFSTLEDFVDKLFIVLSCVRLERDKNAVKLVQKQPIQMPQIPELQKYYTLLTPYAFSFLKKQFEYEDKSNTLQITNEYTCNCIFYNSMKLPCRHILKIRNLSLTPLFDPDLCDKRWTRDYYYKNQRVFKNVEVVHCDSNTTVSTLHRKKIKVPSTHEKFRKASLIGAKIADLISIIDHRIFTTTEKLNSWNLFLTLGEDDEVIDVVEEECCENNDVVNADEGNFEVVEDGDNFELVEDGDNFEVVEDGVVIEDIVSVEKYDVFVEGTDDIDVKENIHITSKLCNSQGIKSIILPTKVRTCGRPTGAVLTTISLPKKRLRSSQKTESKTNKIGNKDIAVNSDEPTYCLCNQISYGEMICCDNDLCPVEWFHFSCVSLSTKPKGKWFCPKCRGDRPNKMKPKAQL</sequence>
<dbReference type="InterPro" id="IPR007527">
    <property type="entry name" value="Znf_SWIM"/>
</dbReference>
<evidence type="ECO:0000256" key="2">
    <source>
        <dbReference type="ARBA" id="ARBA00010210"/>
    </source>
</evidence>
<dbReference type="OrthoDB" id="124789at2759"/>
<comment type="subcellular location">
    <subcellularLocation>
        <location evidence="1">Nucleus</location>
    </subcellularLocation>
</comment>
<dbReference type="GO" id="GO:0005634">
    <property type="term" value="C:nucleus"/>
    <property type="evidence" value="ECO:0007669"/>
    <property type="project" value="UniProtKB-SubCell"/>
</dbReference>
<feature type="non-terminal residue" evidence="10">
    <location>
        <position position="553"/>
    </location>
</feature>
<evidence type="ECO:0000256" key="1">
    <source>
        <dbReference type="ARBA" id="ARBA00004123"/>
    </source>
</evidence>
<feature type="domain" description="SWIM-type" evidence="9">
    <location>
        <begin position="215"/>
        <end position="253"/>
    </location>
</feature>
<dbReference type="PANTHER" id="PTHR31569:SF4">
    <property type="entry name" value="SWIM-TYPE DOMAIN-CONTAINING PROTEIN"/>
    <property type="match status" value="1"/>
</dbReference>
<evidence type="ECO:0000313" key="10">
    <source>
        <dbReference type="EMBL" id="KAF0700616.1"/>
    </source>
</evidence>
<dbReference type="PROSITE" id="PS50016">
    <property type="entry name" value="ZF_PHD_2"/>
    <property type="match status" value="1"/>
</dbReference>
<evidence type="ECO:0000259" key="8">
    <source>
        <dbReference type="PROSITE" id="PS50016"/>
    </source>
</evidence>
<dbReference type="InterPro" id="IPR028643">
    <property type="entry name" value="ING1_PHD_Znf"/>
</dbReference>
<keyword evidence="11" id="KW-1185">Reference proteome</keyword>
<feature type="domain" description="PHD-type" evidence="8">
    <location>
        <begin position="493"/>
        <end position="542"/>
    </location>
</feature>
<keyword evidence="3" id="KW-0479">Metal-binding</keyword>
<evidence type="ECO:0000313" key="11">
    <source>
        <dbReference type="Proteomes" id="UP000478052"/>
    </source>
</evidence>
<dbReference type="Proteomes" id="UP000478052">
    <property type="component" value="Unassembled WGS sequence"/>
</dbReference>
<proteinExistence type="inferred from homology"/>
<dbReference type="InterPro" id="IPR001965">
    <property type="entry name" value="Znf_PHD"/>
</dbReference>
<organism evidence="10 11">
    <name type="scientific">Aphis craccivora</name>
    <name type="common">Cowpea aphid</name>
    <dbReference type="NCBI Taxonomy" id="307492"/>
    <lineage>
        <taxon>Eukaryota</taxon>
        <taxon>Metazoa</taxon>
        <taxon>Ecdysozoa</taxon>
        <taxon>Arthropoda</taxon>
        <taxon>Hexapoda</taxon>
        <taxon>Insecta</taxon>
        <taxon>Pterygota</taxon>
        <taxon>Neoptera</taxon>
        <taxon>Paraneoptera</taxon>
        <taxon>Hemiptera</taxon>
        <taxon>Sternorrhyncha</taxon>
        <taxon>Aphidomorpha</taxon>
        <taxon>Aphidoidea</taxon>
        <taxon>Aphididae</taxon>
        <taxon>Aphidini</taxon>
        <taxon>Aphis</taxon>
        <taxon>Aphis</taxon>
    </lineage>
</organism>
<name>A0A6G0VPJ4_APHCR</name>
<protein>
    <submittedName>
        <fullName evidence="10">Uncharacterized protein</fullName>
    </submittedName>
</protein>
<dbReference type="Gene3D" id="3.30.40.10">
    <property type="entry name" value="Zinc/RING finger domain, C3HC4 (zinc finger)"/>
    <property type="match status" value="1"/>
</dbReference>
<keyword evidence="6" id="KW-0539">Nucleus</keyword>
<dbReference type="InterPro" id="IPR019786">
    <property type="entry name" value="Zinc_finger_PHD-type_CS"/>
</dbReference>
<comment type="caution">
    <text evidence="10">The sequence shown here is derived from an EMBL/GenBank/DDBJ whole genome shotgun (WGS) entry which is preliminary data.</text>
</comment>
<dbReference type="InterPro" id="IPR013083">
    <property type="entry name" value="Znf_RING/FYVE/PHD"/>
</dbReference>
<dbReference type="PROSITE" id="PS50966">
    <property type="entry name" value="ZF_SWIM"/>
    <property type="match status" value="1"/>
</dbReference>
<dbReference type="GO" id="GO:0008270">
    <property type="term" value="F:zinc ion binding"/>
    <property type="evidence" value="ECO:0007669"/>
    <property type="project" value="UniProtKB-KW"/>
</dbReference>
<gene>
    <name evidence="10" type="ORF">FWK35_00033650</name>
</gene>
<dbReference type="InterPro" id="IPR011011">
    <property type="entry name" value="Znf_FYVE_PHD"/>
</dbReference>
<comment type="similarity">
    <text evidence="2">Belongs to the ING family.</text>
</comment>
<dbReference type="SMART" id="SM00249">
    <property type="entry name" value="PHD"/>
    <property type="match status" value="1"/>
</dbReference>
<dbReference type="PROSITE" id="PS01359">
    <property type="entry name" value="ZF_PHD_1"/>
    <property type="match status" value="1"/>
</dbReference>
<evidence type="ECO:0000256" key="4">
    <source>
        <dbReference type="ARBA" id="ARBA00022771"/>
    </source>
</evidence>
<dbReference type="EMBL" id="VUJU01014791">
    <property type="protein sequence ID" value="KAF0700616.1"/>
    <property type="molecule type" value="Genomic_DNA"/>
</dbReference>
<evidence type="ECO:0000259" key="9">
    <source>
        <dbReference type="PROSITE" id="PS50966"/>
    </source>
</evidence>
<dbReference type="CDD" id="cd15584">
    <property type="entry name" value="PHD_ING1_2"/>
    <property type="match status" value="1"/>
</dbReference>
<dbReference type="SUPFAM" id="SSF57903">
    <property type="entry name" value="FYVE/PHD zinc finger"/>
    <property type="match status" value="1"/>
</dbReference>
<dbReference type="PANTHER" id="PTHR31569">
    <property type="entry name" value="SWIM-TYPE DOMAIN-CONTAINING PROTEIN"/>
    <property type="match status" value="1"/>
</dbReference>
<evidence type="ECO:0000256" key="5">
    <source>
        <dbReference type="ARBA" id="ARBA00022833"/>
    </source>
</evidence>
<dbReference type="FunFam" id="3.30.40.10:FF:000021">
    <property type="entry name" value="Inhibitor of growth 2b"/>
    <property type="match status" value="1"/>
</dbReference>
<evidence type="ECO:0000256" key="7">
    <source>
        <dbReference type="PROSITE-ProRule" id="PRU00325"/>
    </source>
</evidence>
<evidence type="ECO:0000256" key="6">
    <source>
        <dbReference type="ARBA" id="ARBA00023242"/>
    </source>
</evidence>
<dbReference type="InterPro" id="IPR019787">
    <property type="entry name" value="Znf_PHD-finger"/>
</dbReference>
<dbReference type="AlphaFoldDB" id="A0A6G0VPJ4"/>
<reference evidence="10 11" key="1">
    <citation type="submission" date="2019-08" db="EMBL/GenBank/DDBJ databases">
        <title>Whole genome of Aphis craccivora.</title>
        <authorList>
            <person name="Voronova N.V."/>
            <person name="Shulinski R.S."/>
            <person name="Bandarenka Y.V."/>
            <person name="Zhorov D.G."/>
            <person name="Warner D."/>
        </authorList>
    </citation>
    <scope>NUCLEOTIDE SEQUENCE [LARGE SCALE GENOMIC DNA]</scope>
    <source>
        <strain evidence="10">180601</strain>
        <tissue evidence="10">Whole Body</tissue>
    </source>
</reference>
<dbReference type="InterPro" id="IPR052579">
    <property type="entry name" value="Zinc_finger_SWIM"/>
</dbReference>
<keyword evidence="4 7" id="KW-0863">Zinc-finger</keyword>
<evidence type="ECO:0000256" key="3">
    <source>
        <dbReference type="ARBA" id="ARBA00022723"/>
    </source>
</evidence>